<protein>
    <submittedName>
        <fullName evidence="1">Uncharacterized protein</fullName>
    </submittedName>
</protein>
<organism evidence="1 2">
    <name type="scientific">Saccharobesus litoralis</name>
    <dbReference type="NCBI Taxonomy" id="2172099"/>
    <lineage>
        <taxon>Bacteria</taxon>
        <taxon>Pseudomonadati</taxon>
        <taxon>Pseudomonadota</taxon>
        <taxon>Gammaproteobacteria</taxon>
        <taxon>Alteromonadales</taxon>
        <taxon>Alteromonadaceae</taxon>
        <taxon>Saccharobesus</taxon>
    </lineage>
</organism>
<keyword evidence="2" id="KW-1185">Reference proteome</keyword>
<reference evidence="1 2" key="1">
    <citation type="submission" date="2018-01" db="EMBL/GenBank/DDBJ databases">
        <title>Genome sequence of a Cantenovulum-like bacteria.</title>
        <authorList>
            <person name="Tan W.R."/>
            <person name="Lau N.-S."/>
            <person name="Go F."/>
            <person name="Amirul A.-A.A."/>
        </authorList>
    </citation>
    <scope>NUCLEOTIDE SEQUENCE [LARGE SCALE GENOMIC DNA]</scope>
    <source>
        <strain evidence="1 2">CCB-QB4</strain>
    </source>
</reference>
<evidence type="ECO:0000313" key="1">
    <source>
        <dbReference type="EMBL" id="AWB65979.1"/>
    </source>
</evidence>
<dbReference type="EMBL" id="CP026604">
    <property type="protein sequence ID" value="AWB65979.1"/>
    <property type="molecule type" value="Genomic_DNA"/>
</dbReference>
<dbReference type="KEGG" id="cate:C2869_05780"/>
<sequence>MEHFDRETLTDHKIKSLFIKVSRYEKGKEPPEYFPCVTYIYGFDKRGNIVESGIGRTGSTPVYVYDEQNQLVTSGWKNKQTGELDLRPLDFFKEPEYSQYLPRMQARFDKQLSTKVSYKTPHTAPIVDICASLDANYRLKWLEDKNNLPVHFKATKQSDRNALPERYRGHSPQHLYISYEYTFFDPQ</sequence>
<name>A0A2S0VP51_9ALTE</name>
<proteinExistence type="predicted"/>
<dbReference type="Proteomes" id="UP000244441">
    <property type="component" value="Chromosome"/>
</dbReference>
<evidence type="ECO:0000313" key="2">
    <source>
        <dbReference type="Proteomes" id="UP000244441"/>
    </source>
</evidence>
<dbReference type="OrthoDB" id="9848283at2"/>
<dbReference type="AlphaFoldDB" id="A0A2S0VP51"/>
<dbReference type="RefSeq" id="WP_108602051.1">
    <property type="nucleotide sequence ID" value="NZ_CP026604.1"/>
</dbReference>
<gene>
    <name evidence="1" type="ORF">C2869_05780</name>
</gene>
<accession>A0A2S0VP51</accession>